<evidence type="ECO:0000313" key="3">
    <source>
        <dbReference type="Proteomes" id="UP000789706"/>
    </source>
</evidence>
<proteinExistence type="predicted"/>
<protein>
    <submittedName>
        <fullName evidence="2">3153_t:CDS:1</fullName>
    </submittedName>
</protein>
<comment type="caution">
    <text evidence="2">The sequence shown here is derived from an EMBL/GenBank/DDBJ whole genome shotgun (WGS) entry which is preliminary data.</text>
</comment>
<keyword evidence="1" id="KW-0472">Membrane</keyword>
<evidence type="ECO:0000256" key="1">
    <source>
        <dbReference type="SAM" id="Phobius"/>
    </source>
</evidence>
<keyword evidence="1" id="KW-1133">Transmembrane helix</keyword>
<reference evidence="2" key="1">
    <citation type="submission" date="2021-06" db="EMBL/GenBank/DDBJ databases">
        <authorList>
            <person name="Kallberg Y."/>
            <person name="Tangrot J."/>
            <person name="Rosling A."/>
        </authorList>
    </citation>
    <scope>NUCLEOTIDE SEQUENCE</scope>
    <source>
        <strain evidence="2">AZ414A</strain>
    </source>
</reference>
<gene>
    <name evidence="2" type="ORF">DEBURN_LOCUS6535</name>
</gene>
<organism evidence="2 3">
    <name type="scientific">Diversispora eburnea</name>
    <dbReference type="NCBI Taxonomy" id="1213867"/>
    <lineage>
        <taxon>Eukaryota</taxon>
        <taxon>Fungi</taxon>
        <taxon>Fungi incertae sedis</taxon>
        <taxon>Mucoromycota</taxon>
        <taxon>Glomeromycotina</taxon>
        <taxon>Glomeromycetes</taxon>
        <taxon>Diversisporales</taxon>
        <taxon>Diversisporaceae</taxon>
        <taxon>Diversispora</taxon>
    </lineage>
</organism>
<dbReference type="InterPro" id="IPR032675">
    <property type="entry name" value="LRR_dom_sf"/>
</dbReference>
<dbReference type="AlphaFoldDB" id="A0A9N9ATB8"/>
<evidence type="ECO:0000313" key="2">
    <source>
        <dbReference type="EMBL" id="CAG8539457.1"/>
    </source>
</evidence>
<dbReference type="Proteomes" id="UP000789706">
    <property type="component" value="Unassembled WGS sequence"/>
</dbReference>
<name>A0A9N9ATB8_9GLOM</name>
<sequence>MDCLFFASSFTQSSSFHFRSFYEKYPQEFIRNSQYKIKKIYLNEHTTDTFLAILSYCTNINELYLHNLRPEHVMAIFNNNFNELKKFSLDCWEVIFADELLCQMQKSLETIIIKMVYDCPLIFSANSLRKFLKPSPDLGHRISYGITQKSVTQNPNHPNKKYHTIALLNPSTSTSANNPLPIKALVIGIGVISLVIVILAVIFINRKKAKNEVLEIAGSNEEP</sequence>
<keyword evidence="1" id="KW-0812">Transmembrane</keyword>
<feature type="transmembrane region" description="Helical" evidence="1">
    <location>
        <begin position="184"/>
        <end position="204"/>
    </location>
</feature>
<keyword evidence="3" id="KW-1185">Reference proteome</keyword>
<dbReference type="Gene3D" id="3.80.10.10">
    <property type="entry name" value="Ribonuclease Inhibitor"/>
    <property type="match status" value="1"/>
</dbReference>
<dbReference type="OrthoDB" id="2324281at2759"/>
<accession>A0A9N9ATB8</accession>
<dbReference type="EMBL" id="CAJVPK010000682">
    <property type="protein sequence ID" value="CAG8539457.1"/>
    <property type="molecule type" value="Genomic_DNA"/>
</dbReference>